<gene>
    <name evidence="1" type="ORF">SCF082_LOCUS44152</name>
</gene>
<organism evidence="1 2">
    <name type="scientific">Durusdinium trenchii</name>
    <dbReference type="NCBI Taxonomy" id="1381693"/>
    <lineage>
        <taxon>Eukaryota</taxon>
        <taxon>Sar</taxon>
        <taxon>Alveolata</taxon>
        <taxon>Dinophyceae</taxon>
        <taxon>Suessiales</taxon>
        <taxon>Symbiodiniaceae</taxon>
        <taxon>Durusdinium</taxon>
    </lineage>
</organism>
<dbReference type="PROSITE" id="PS00018">
    <property type="entry name" value="EF_HAND_1"/>
    <property type="match status" value="2"/>
</dbReference>
<dbReference type="Pfam" id="PF13499">
    <property type="entry name" value="EF-hand_7"/>
    <property type="match status" value="2"/>
</dbReference>
<name>A0ABP0R010_9DINO</name>
<dbReference type="InterPro" id="IPR018247">
    <property type="entry name" value="EF_Hand_1_Ca_BS"/>
</dbReference>
<dbReference type="SMART" id="SM00054">
    <property type="entry name" value="EFh"/>
    <property type="match status" value="4"/>
</dbReference>
<dbReference type="CDD" id="cd00051">
    <property type="entry name" value="EFh"/>
    <property type="match status" value="1"/>
</dbReference>
<evidence type="ECO:0000313" key="1">
    <source>
        <dbReference type="EMBL" id="CAK9093897.1"/>
    </source>
</evidence>
<dbReference type="InterPro" id="IPR002048">
    <property type="entry name" value="EF_hand_dom"/>
</dbReference>
<keyword evidence="2" id="KW-1185">Reference proteome</keyword>
<dbReference type="InterPro" id="IPR011992">
    <property type="entry name" value="EF-hand-dom_pair"/>
</dbReference>
<dbReference type="InterPro" id="IPR050230">
    <property type="entry name" value="CALM/Myosin/TropC-like"/>
</dbReference>
<dbReference type="EMBL" id="CAXAMM010040540">
    <property type="protein sequence ID" value="CAK9093897.1"/>
    <property type="molecule type" value="Genomic_DNA"/>
</dbReference>
<comment type="caution">
    <text evidence="1">The sequence shown here is derived from an EMBL/GenBank/DDBJ whole genome shotgun (WGS) entry which is preliminary data.</text>
</comment>
<accession>A0ABP0R010</accession>
<protein>
    <submittedName>
        <fullName evidence="1">Calmodulin-like protein 11</fullName>
    </submittedName>
</protein>
<dbReference type="PANTHER" id="PTHR23048:SF0">
    <property type="entry name" value="CALMODULIN LIKE 3"/>
    <property type="match status" value="1"/>
</dbReference>
<evidence type="ECO:0000313" key="2">
    <source>
        <dbReference type="Proteomes" id="UP001642464"/>
    </source>
</evidence>
<dbReference type="PANTHER" id="PTHR23048">
    <property type="entry name" value="MYOSIN LIGHT CHAIN 1, 3"/>
    <property type="match status" value="1"/>
</dbReference>
<dbReference type="PROSITE" id="PS50222">
    <property type="entry name" value="EF_HAND_2"/>
    <property type="match status" value="4"/>
</dbReference>
<proteinExistence type="predicted"/>
<dbReference type="Gene3D" id="1.10.238.10">
    <property type="entry name" value="EF-hand"/>
    <property type="match status" value="2"/>
</dbReference>
<dbReference type="Proteomes" id="UP001642464">
    <property type="component" value="Unassembled WGS sequence"/>
</dbReference>
<sequence>MAMAEESSWALIDKLEQAVHSEQPQTFVSAVKVDMLRSIYRQMDNRRTGHISKQDLASLLRKIDPTITTQRVTALLKKISTDGNDEVSFEEFVEFYTKYQEQGSQMSDDQADVVKATFRAWDKDRSGKLSKREFFGVMRTLNKSMTDTKITLLYSAMDRDHDGQISYEEWIDYMFQ</sequence>
<reference evidence="1 2" key="1">
    <citation type="submission" date="2024-02" db="EMBL/GenBank/DDBJ databases">
        <authorList>
            <person name="Chen Y."/>
            <person name="Shah S."/>
            <person name="Dougan E. K."/>
            <person name="Thang M."/>
            <person name="Chan C."/>
        </authorList>
    </citation>
    <scope>NUCLEOTIDE SEQUENCE [LARGE SCALE GENOMIC DNA]</scope>
</reference>
<dbReference type="SUPFAM" id="SSF47473">
    <property type="entry name" value="EF-hand"/>
    <property type="match status" value="1"/>
</dbReference>